<feature type="signal peptide" evidence="1">
    <location>
        <begin position="1"/>
        <end position="19"/>
    </location>
</feature>
<dbReference type="Pfam" id="PF01663">
    <property type="entry name" value="Phosphodiest"/>
    <property type="match status" value="1"/>
</dbReference>
<sequence>MIRHLFLLCFFLLAASASAQVDTAQQVTPYRRNSPEQQEKPYLILISADGFRYDYADKYDAKHLQALRGQGVQAASMIPSFPSKTFPNHYTLVTGMYPATHGLVNNHFYDPQRKETYTMRDKSKVEDSSWYGGVPLWVLAEQQNMLAASYYWVGSEAPIKGIRPTYYYLYNEGIAFEDRVETVVNWLQLPEERRPHLITFYLPEVDHAGHRFGPDAPETRAAVQELDANLQQLTEAVAATGLPVNYIFVSDHGMTEIDTGNTLPLPAAVDTARFHISGGGMVVELHAKDRSAIKSTYRKLKKEAEGYQVYRKKNMPKHLHYGAKEDAYNRVGDILLLSEAPRVFHFSSRKPAPGAHGYDPATVKDMHATFYAWGPAFRKGTKIPSFRNIHVYPVVAEILGLKYHHQIDGKPILVKKVLK</sequence>
<dbReference type="SUPFAM" id="SSF53649">
    <property type="entry name" value="Alkaline phosphatase-like"/>
    <property type="match status" value="1"/>
</dbReference>
<protein>
    <submittedName>
        <fullName evidence="2">Ectonucleotide pyrophosphatase/phosphodiesterase</fullName>
    </submittedName>
</protein>
<dbReference type="RefSeq" id="WP_345163674.1">
    <property type="nucleotide sequence ID" value="NZ_BAABHC010000042.1"/>
</dbReference>
<dbReference type="Gene3D" id="3.40.720.10">
    <property type="entry name" value="Alkaline Phosphatase, subunit A"/>
    <property type="match status" value="1"/>
</dbReference>
<feature type="chain" id="PRO_5045987921" evidence="1">
    <location>
        <begin position="20"/>
        <end position="419"/>
    </location>
</feature>
<dbReference type="EMBL" id="BAABHC010000042">
    <property type="protein sequence ID" value="GAA4445442.1"/>
    <property type="molecule type" value="Genomic_DNA"/>
</dbReference>
<name>A0ABP8M965_9BACT</name>
<evidence type="ECO:0000256" key="1">
    <source>
        <dbReference type="SAM" id="SignalP"/>
    </source>
</evidence>
<evidence type="ECO:0000313" key="3">
    <source>
        <dbReference type="Proteomes" id="UP001500552"/>
    </source>
</evidence>
<keyword evidence="1" id="KW-0732">Signal</keyword>
<dbReference type="PANTHER" id="PTHR10151:SF120">
    <property type="entry name" value="BIS(5'-ADENOSYL)-TRIPHOSPHATASE"/>
    <property type="match status" value="1"/>
</dbReference>
<organism evidence="2 3">
    <name type="scientific">Pontibacter saemangeumensis</name>
    <dbReference type="NCBI Taxonomy" id="1084525"/>
    <lineage>
        <taxon>Bacteria</taxon>
        <taxon>Pseudomonadati</taxon>
        <taxon>Bacteroidota</taxon>
        <taxon>Cytophagia</taxon>
        <taxon>Cytophagales</taxon>
        <taxon>Hymenobacteraceae</taxon>
        <taxon>Pontibacter</taxon>
    </lineage>
</organism>
<dbReference type="PANTHER" id="PTHR10151">
    <property type="entry name" value="ECTONUCLEOTIDE PYROPHOSPHATASE/PHOSPHODIESTERASE"/>
    <property type="match status" value="1"/>
</dbReference>
<reference evidence="3" key="1">
    <citation type="journal article" date="2019" name="Int. J. Syst. Evol. Microbiol.">
        <title>The Global Catalogue of Microorganisms (GCM) 10K type strain sequencing project: providing services to taxonomists for standard genome sequencing and annotation.</title>
        <authorList>
            <consortium name="The Broad Institute Genomics Platform"/>
            <consortium name="The Broad Institute Genome Sequencing Center for Infectious Disease"/>
            <person name="Wu L."/>
            <person name="Ma J."/>
        </authorList>
    </citation>
    <scope>NUCLEOTIDE SEQUENCE [LARGE SCALE GENOMIC DNA]</scope>
    <source>
        <strain evidence="3">JCM 17926</strain>
    </source>
</reference>
<dbReference type="InterPro" id="IPR002591">
    <property type="entry name" value="Phosphodiest/P_Trfase"/>
</dbReference>
<keyword evidence="3" id="KW-1185">Reference proteome</keyword>
<gene>
    <name evidence="2" type="ORF">GCM10023188_48600</name>
</gene>
<evidence type="ECO:0000313" key="2">
    <source>
        <dbReference type="EMBL" id="GAA4445442.1"/>
    </source>
</evidence>
<comment type="caution">
    <text evidence="2">The sequence shown here is derived from an EMBL/GenBank/DDBJ whole genome shotgun (WGS) entry which is preliminary data.</text>
</comment>
<dbReference type="Proteomes" id="UP001500552">
    <property type="component" value="Unassembled WGS sequence"/>
</dbReference>
<dbReference type="CDD" id="cd16018">
    <property type="entry name" value="Enpp"/>
    <property type="match status" value="1"/>
</dbReference>
<proteinExistence type="predicted"/>
<dbReference type="InterPro" id="IPR017850">
    <property type="entry name" value="Alkaline_phosphatase_core_sf"/>
</dbReference>
<dbReference type="Gene3D" id="3.30.1360.180">
    <property type="match status" value="1"/>
</dbReference>
<accession>A0ABP8M965</accession>